<keyword evidence="1" id="KW-0812">Transmembrane</keyword>
<keyword evidence="1" id="KW-1133">Transmembrane helix</keyword>
<dbReference type="Pfam" id="PF07786">
    <property type="entry name" value="HGSNAT_cat"/>
    <property type="match status" value="1"/>
</dbReference>
<dbReference type="EMBL" id="UOFP01000280">
    <property type="protein sequence ID" value="VAW89570.1"/>
    <property type="molecule type" value="Genomic_DNA"/>
</dbReference>
<feature type="transmembrane region" description="Helical" evidence="1">
    <location>
        <begin position="57"/>
        <end position="79"/>
    </location>
</feature>
<accession>A0A3B0ZKE3</accession>
<feature type="transmembrane region" description="Helical" evidence="1">
    <location>
        <begin position="21"/>
        <end position="37"/>
    </location>
</feature>
<gene>
    <name evidence="3" type="ORF">MNBD_GAMMA18-1269</name>
</gene>
<keyword evidence="1" id="KW-0472">Membrane</keyword>
<feature type="transmembrane region" description="Helical" evidence="1">
    <location>
        <begin position="114"/>
        <end position="132"/>
    </location>
</feature>
<evidence type="ECO:0000313" key="3">
    <source>
        <dbReference type="EMBL" id="VAW89570.1"/>
    </source>
</evidence>
<dbReference type="AlphaFoldDB" id="A0A3B0ZKE3"/>
<dbReference type="InterPro" id="IPR012429">
    <property type="entry name" value="HGSNAT_cat"/>
</dbReference>
<organism evidence="3">
    <name type="scientific">hydrothermal vent metagenome</name>
    <dbReference type="NCBI Taxonomy" id="652676"/>
    <lineage>
        <taxon>unclassified sequences</taxon>
        <taxon>metagenomes</taxon>
        <taxon>ecological metagenomes</taxon>
    </lineage>
</organism>
<feature type="domain" description="Heparan-alpha-glucosaminide N-acetyltransferase catalytic" evidence="2">
    <location>
        <begin position="15"/>
        <end position="234"/>
    </location>
</feature>
<feature type="transmembrane region" description="Helical" evidence="1">
    <location>
        <begin position="178"/>
        <end position="198"/>
    </location>
</feature>
<feature type="transmembrane region" description="Helical" evidence="1">
    <location>
        <begin position="91"/>
        <end position="108"/>
    </location>
</feature>
<evidence type="ECO:0000259" key="2">
    <source>
        <dbReference type="Pfam" id="PF07786"/>
    </source>
</evidence>
<proteinExistence type="predicted"/>
<feature type="transmembrane region" description="Helical" evidence="1">
    <location>
        <begin position="226"/>
        <end position="246"/>
    </location>
</feature>
<protein>
    <recommendedName>
        <fullName evidence="2">Heparan-alpha-glucosaminide N-acetyltransferase catalytic domain-containing protein</fullName>
    </recommendedName>
</protein>
<sequence>MSGHLVAAKGEPAARYIHIDAARGFAIVLMVIFHFTYDLNHFNYVEVDFNHDPFWLNFRTLIVTLFLCLVGISLQLATGKGVNLRRYGSRLMLLVAAAVAVTFGSYLVFPDKLILFGILHFIAVASVVGLLFRHFYWINLLLGIGLIIFGVQFQHEWFNALAWHWIGLTTQGPATVDYVPLLPWFGVVLIGMFLGSLIERYQLLSRVSQQSNGLTRSLALGGRHSLVIYLAHQPLLFAGFYLVSFFD</sequence>
<evidence type="ECO:0000256" key="1">
    <source>
        <dbReference type="SAM" id="Phobius"/>
    </source>
</evidence>
<name>A0A3B0ZKE3_9ZZZZ</name>
<reference evidence="3" key="1">
    <citation type="submission" date="2018-06" db="EMBL/GenBank/DDBJ databases">
        <authorList>
            <person name="Zhirakovskaya E."/>
        </authorList>
    </citation>
    <scope>NUCLEOTIDE SEQUENCE</scope>
</reference>
<feature type="transmembrane region" description="Helical" evidence="1">
    <location>
        <begin position="139"/>
        <end position="158"/>
    </location>
</feature>